<evidence type="ECO:0000259" key="1">
    <source>
        <dbReference type="Pfam" id="PF02589"/>
    </source>
</evidence>
<dbReference type="OrthoDB" id="9809147at2"/>
<protein>
    <submittedName>
        <fullName evidence="2">Uncharacterized ACR, YkgG family COG1556</fullName>
    </submittedName>
</protein>
<feature type="domain" description="LUD" evidence="1">
    <location>
        <begin position="14"/>
        <end position="206"/>
    </location>
</feature>
<sequence length="212" mass="23827">MVDIKKWKNICDAKEIVKTLKEKKYNAIYVDNLLEAKELVLNLIPKGSSIAVGGSVTLEKMNIIDSFRSSDYKFYDRYQNLPFEEIVEIMRQSMLADYLVTSTNAITKNGELVNMDSTGNRAAAMIFGPKKVIVVAGVNKVVEDLKEAEARIKKVAILNAKRISHKTPCTENGICTNCLVKDRVCNYVSIINNGQKFHNRFTIIIVGEEIGF</sequence>
<dbReference type="PANTHER" id="PTHR36179">
    <property type="entry name" value="LUD_DOM DOMAIN-CONTAINING PROTEIN"/>
    <property type="match status" value="1"/>
</dbReference>
<dbReference type="RefSeq" id="WP_072993201.1">
    <property type="nucleotide sequence ID" value="NZ_FQZB01000023.1"/>
</dbReference>
<dbReference type="AlphaFoldDB" id="A0A1M6UIN4"/>
<dbReference type="EMBL" id="FQZB01000023">
    <property type="protein sequence ID" value="SHK69031.1"/>
    <property type="molecule type" value="Genomic_DNA"/>
</dbReference>
<dbReference type="Pfam" id="PF02589">
    <property type="entry name" value="LUD_dom"/>
    <property type="match status" value="1"/>
</dbReference>
<name>A0A1M6UIN4_9CLOT</name>
<dbReference type="InterPro" id="IPR009501">
    <property type="entry name" value="UCP020269"/>
</dbReference>
<dbReference type="SUPFAM" id="SSF100950">
    <property type="entry name" value="NagB/RpiA/CoA transferase-like"/>
    <property type="match status" value="1"/>
</dbReference>
<dbReference type="PIRSF" id="PIRSF020269">
    <property type="entry name" value="DUF1121"/>
    <property type="match status" value="1"/>
</dbReference>
<keyword evidence="3" id="KW-1185">Reference proteome</keyword>
<dbReference type="Proteomes" id="UP000184310">
    <property type="component" value="Unassembled WGS sequence"/>
</dbReference>
<dbReference type="STRING" id="1121302.SAMN02745163_04284"/>
<evidence type="ECO:0000313" key="2">
    <source>
        <dbReference type="EMBL" id="SHK69031.1"/>
    </source>
</evidence>
<accession>A0A1M6UIN4</accession>
<dbReference type="InterPro" id="IPR003741">
    <property type="entry name" value="LUD_dom"/>
</dbReference>
<gene>
    <name evidence="2" type="ORF">SAMN02745163_04284</name>
</gene>
<dbReference type="PANTHER" id="PTHR36179:SF2">
    <property type="entry name" value="LUD DOMAIN-CONTAINING PROTEIN"/>
    <property type="match status" value="1"/>
</dbReference>
<dbReference type="InterPro" id="IPR037171">
    <property type="entry name" value="NagB/RpiA_transferase-like"/>
</dbReference>
<proteinExistence type="predicted"/>
<reference evidence="2 3" key="1">
    <citation type="submission" date="2016-11" db="EMBL/GenBank/DDBJ databases">
        <authorList>
            <person name="Jaros S."/>
            <person name="Januszkiewicz K."/>
            <person name="Wedrychowicz H."/>
        </authorList>
    </citation>
    <scope>NUCLEOTIDE SEQUENCE [LARGE SCALE GENOMIC DNA]</scope>
    <source>
        <strain evidence="2 3">DSM 21758</strain>
    </source>
</reference>
<organism evidence="2 3">
    <name type="scientific">Clostridium cavendishii DSM 21758</name>
    <dbReference type="NCBI Taxonomy" id="1121302"/>
    <lineage>
        <taxon>Bacteria</taxon>
        <taxon>Bacillati</taxon>
        <taxon>Bacillota</taxon>
        <taxon>Clostridia</taxon>
        <taxon>Eubacteriales</taxon>
        <taxon>Clostridiaceae</taxon>
        <taxon>Clostridium</taxon>
    </lineage>
</organism>
<evidence type="ECO:0000313" key="3">
    <source>
        <dbReference type="Proteomes" id="UP000184310"/>
    </source>
</evidence>